<dbReference type="CDD" id="cd12232">
    <property type="entry name" value="RRM3_U2AF65"/>
    <property type="match status" value="1"/>
</dbReference>
<dbReference type="Proteomes" id="UP001168821">
    <property type="component" value="Unassembled WGS sequence"/>
</dbReference>
<dbReference type="GO" id="GO:0003723">
    <property type="term" value="F:RNA binding"/>
    <property type="evidence" value="ECO:0007669"/>
    <property type="project" value="UniProtKB-UniRule"/>
</dbReference>
<sequence length="279" mass="30690">PPQKFASIEETTRATGLDGITWQGQVLKIRRPKDYVAIPGTDAALHSMAGSSPLDGVVFLYLTEYIYIGVSSLAGNSDNKIIIRELPGHFTEGEVRELLSLYGELVYFNLVKDPDTNLSKGYAYCEYADPRITDIAIEGLNGMPIGDNSIVVQRASLGKIPGDLGGVACTVDQDTQPTQVLVLINMVEMEELVDDEEYDDLKEDIREECAKYGNILGIEIPRLSTDGSEVKGLGKVFIKYSTIEEAQIAQSKTAGRKFADRTVLTSYLDVSKFDSKQFE</sequence>
<dbReference type="CDD" id="cd12231">
    <property type="entry name" value="RRM2_U2AF65"/>
    <property type="match status" value="1"/>
</dbReference>
<dbReference type="GO" id="GO:0008380">
    <property type="term" value="P:RNA splicing"/>
    <property type="evidence" value="ECO:0007669"/>
    <property type="project" value="UniProtKB-KW"/>
</dbReference>
<keyword evidence="1" id="KW-0507">mRNA processing</keyword>
<proteinExistence type="predicted"/>
<evidence type="ECO:0000313" key="7">
    <source>
        <dbReference type="Proteomes" id="UP001168821"/>
    </source>
</evidence>
<evidence type="ECO:0000256" key="3">
    <source>
        <dbReference type="ARBA" id="ARBA00023187"/>
    </source>
</evidence>
<name>A0AA38HJ05_9CUCU</name>
<organism evidence="6 7">
    <name type="scientific">Zophobas morio</name>
    <dbReference type="NCBI Taxonomy" id="2755281"/>
    <lineage>
        <taxon>Eukaryota</taxon>
        <taxon>Metazoa</taxon>
        <taxon>Ecdysozoa</taxon>
        <taxon>Arthropoda</taxon>
        <taxon>Hexapoda</taxon>
        <taxon>Insecta</taxon>
        <taxon>Pterygota</taxon>
        <taxon>Neoptera</taxon>
        <taxon>Endopterygota</taxon>
        <taxon>Coleoptera</taxon>
        <taxon>Polyphaga</taxon>
        <taxon>Cucujiformia</taxon>
        <taxon>Tenebrionidae</taxon>
        <taxon>Zophobas</taxon>
    </lineage>
</organism>
<keyword evidence="3" id="KW-0508">mRNA splicing</keyword>
<evidence type="ECO:0000259" key="5">
    <source>
        <dbReference type="PROSITE" id="PS50102"/>
    </source>
</evidence>
<dbReference type="PANTHER" id="PTHR23139">
    <property type="entry name" value="RNA-BINDING PROTEIN"/>
    <property type="match status" value="1"/>
</dbReference>
<evidence type="ECO:0000256" key="1">
    <source>
        <dbReference type="ARBA" id="ARBA00022664"/>
    </source>
</evidence>
<dbReference type="PROSITE" id="PS50102">
    <property type="entry name" value="RRM"/>
    <property type="match status" value="1"/>
</dbReference>
<comment type="caution">
    <text evidence="6">The sequence shown here is derived from an EMBL/GenBank/DDBJ whole genome shotgun (WGS) entry which is preliminary data.</text>
</comment>
<protein>
    <recommendedName>
        <fullName evidence="5">RRM domain-containing protein</fullName>
    </recommendedName>
</protein>
<keyword evidence="7" id="KW-1185">Reference proteome</keyword>
<dbReference type="SMART" id="SM00361">
    <property type="entry name" value="RRM_1"/>
    <property type="match status" value="1"/>
</dbReference>
<feature type="domain" description="RRM" evidence="5">
    <location>
        <begin position="79"/>
        <end position="157"/>
    </location>
</feature>
<dbReference type="InterPro" id="IPR035979">
    <property type="entry name" value="RBD_domain_sf"/>
</dbReference>
<keyword evidence="2 4" id="KW-0694">RNA-binding</keyword>
<dbReference type="EMBL" id="JALNTZ010002016">
    <property type="protein sequence ID" value="KAJ3620930.1"/>
    <property type="molecule type" value="Genomic_DNA"/>
</dbReference>
<feature type="non-terminal residue" evidence="6">
    <location>
        <position position="1"/>
    </location>
</feature>
<dbReference type="Gene3D" id="3.30.70.330">
    <property type="match status" value="3"/>
</dbReference>
<evidence type="ECO:0000256" key="2">
    <source>
        <dbReference type="ARBA" id="ARBA00022884"/>
    </source>
</evidence>
<dbReference type="AlphaFoldDB" id="A0AA38HJ05"/>
<evidence type="ECO:0000256" key="4">
    <source>
        <dbReference type="PROSITE-ProRule" id="PRU00176"/>
    </source>
</evidence>
<dbReference type="SMART" id="SM00360">
    <property type="entry name" value="RRM"/>
    <property type="match status" value="2"/>
</dbReference>
<reference evidence="6" key="1">
    <citation type="journal article" date="2023" name="G3 (Bethesda)">
        <title>Whole genome assemblies of Zophobas morio and Tenebrio molitor.</title>
        <authorList>
            <person name="Kaur S."/>
            <person name="Stinson S.A."/>
            <person name="diCenzo G.C."/>
        </authorList>
    </citation>
    <scope>NUCLEOTIDE SEQUENCE</scope>
    <source>
        <strain evidence="6">QUZm001</strain>
    </source>
</reference>
<dbReference type="InterPro" id="IPR003954">
    <property type="entry name" value="RRM_euk-type"/>
</dbReference>
<evidence type="ECO:0000313" key="6">
    <source>
        <dbReference type="EMBL" id="KAJ3620930.1"/>
    </source>
</evidence>
<accession>A0AA38HJ05</accession>
<dbReference type="Pfam" id="PF00076">
    <property type="entry name" value="RRM_1"/>
    <property type="match status" value="1"/>
</dbReference>
<dbReference type="GO" id="GO:0006397">
    <property type="term" value="P:mRNA processing"/>
    <property type="evidence" value="ECO:0007669"/>
    <property type="project" value="UniProtKB-KW"/>
</dbReference>
<dbReference type="InterPro" id="IPR012677">
    <property type="entry name" value="Nucleotide-bd_a/b_plait_sf"/>
</dbReference>
<dbReference type="SUPFAM" id="SSF54928">
    <property type="entry name" value="RNA-binding domain, RBD"/>
    <property type="match status" value="1"/>
</dbReference>
<gene>
    <name evidence="6" type="ORF">Zmor_008634</name>
</gene>
<dbReference type="InterPro" id="IPR000504">
    <property type="entry name" value="RRM_dom"/>
</dbReference>
<dbReference type="FunFam" id="3.30.70.330:FF:000097">
    <property type="entry name" value="U2 snRNP auxiliary factor large subunit"/>
    <property type="match status" value="1"/>
</dbReference>